<sequence>MRTQKDIFLHANMRIERRNLLSMFDTKKRRLYYVAFTSTLPLSTMHVKEADRSWKCFHQGGKYDVVSIKWKLVKTSVRLLQHQASLML</sequence>
<reference evidence="2" key="1">
    <citation type="submission" date="2022-11" db="UniProtKB">
        <authorList>
            <consortium name="WormBaseParasite"/>
        </authorList>
    </citation>
    <scope>IDENTIFICATION</scope>
</reference>
<evidence type="ECO:0000313" key="1">
    <source>
        <dbReference type="Proteomes" id="UP000887569"/>
    </source>
</evidence>
<accession>A0A914ZEW1</accession>
<name>A0A914ZEW1_PARUN</name>
<dbReference type="AlphaFoldDB" id="A0A914ZEW1"/>
<proteinExistence type="predicted"/>
<organism evidence="1 2">
    <name type="scientific">Parascaris univalens</name>
    <name type="common">Nematode worm</name>
    <dbReference type="NCBI Taxonomy" id="6257"/>
    <lineage>
        <taxon>Eukaryota</taxon>
        <taxon>Metazoa</taxon>
        <taxon>Ecdysozoa</taxon>
        <taxon>Nematoda</taxon>
        <taxon>Chromadorea</taxon>
        <taxon>Rhabditida</taxon>
        <taxon>Spirurina</taxon>
        <taxon>Ascaridomorpha</taxon>
        <taxon>Ascaridoidea</taxon>
        <taxon>Ascarididae</taxon>
        <taxon>Parascaris</taxon>
    </lineage>
</organism>
<evidence type="ECO:0000313" key="2">
    <source>
        <dbReference type="WBParaSite" id="PgB01_g069_t02"/>
    </source>
</evidence>
<protein>
    <submittedName>
        <fullName evidence="2">Uncharacterized protein</fullName>
    </submittedName>
</protein>
<dbReference type="WBParaSite" id="PgB01_g069_t02">
    <property type="protein sequence ID" value="PgB01_g069_t02"/>
    <property type="gene ID" value="PgB01_g069"/>
</dbReference>
<dbReference type="Proteomes" id="UP000887569">
    <property type="component" value="Unplaced"/>
</dbReference>
<keyword evidence="1" id="KW-1185">Reference proteome</keyword>